<dbReference type="GO" id="GO:0061630">
    <property type="term" value="F:ubiquitin protein ligase activity"/>
    <property type="evidence" value="ECO:0007669"/>
    <property type="project" value="UniProtKB-EC"/>
</dbReference>
<dbReference type="Proteomes" id="UP000008370">
    <property type="component" value="Unassembled WGS sequence"/>
</dbReference>
<dbReference type="PROSITE" id="PS00518">
    <property type="entry name" value="ZF_RING_1"/>
    <property type="match status" value="1"/>
</dbReference>
<dbReference type="EMBL" id="JH930480">
    <property type="protein sequence ID" value="EKM49685.1"/>
    <property type="molecule type" value="Genomic_DNA"/>
</dbReference>
<dbReference type="STRING" id="650164.K5VSD4"/>
<feature type="domain" description="RING-type" evidence="12">
    <location>
        <begin position="201"/>
        <end position="395"/>
    </location>
</feature>
<feature type="domain" description="RING-type" evidence="11">
    <location>
        <begin position="205"/>
        <end position="250"/>
    </location>
</feature>
<dbReference type="InterPro" id="IPR017907">
    <property type="entry name" value="Znf_RING_CS"/>
</dbReference>
<keyword evidence="7" id="KW-0833">Ubl conjugation pathway</keyword>
<dbReference type="InterPro" id="IPR044066">
    <property type="entry name" value="TRIAD_supradom"/>
</dbReference>
<dbReference type="SMART" id="SM00184">
    <property type="entry name" value="RING"/>
    <property type="match status" value="1"/>
</dbReference>
<dbReference type="HOGENOM" id="CLU_004235_3_1_1"/>
<sequence length="492" mass="55359">MTQYNVQKAQWDELTGTCKRESCDLKVRNMPDGRVRLNVHGDDLEKVGLLKVRAEQLARGTTFSMWNRRLFDSATAQKLTDDLRDATGALVMVDKRIKGLRAYGPARAVERAREQLEFYAEELARKEYMKELTAQRTIQFFTEIGYPQLKETYGDDAVMLDLVSQPRKITVTGDEEIRHRLDRLFADSFGDWSSTKAVSDNEHTCPICMSPATAPSALGCGHVYCTECLTHFVRSALESNAFPLRCSGDEGQCGAPLLLEAAFHAHIEQNPNILRPCKTPGCAQLYSRSTREDGSATVKCPACFSSACAACGNNAHGGRTCAAAARDPSEDYINSHTSGIRRCPRCQTPIFKDGGCQHISCRCGVHICWRCLATFSTDRECYTHMSSAHGGIYEQEMDIAERRGHVEPAIPAEFIAEDRLARLQAREIEAVRPRGVAAELQRQRQQLADRRYQEDAEVQRRLRQLDATRRERERAEAERARQQQRGGWCVVM</sequence>
<evidence type="ECO:0000256" key="3">
    <source>
        <dbReference type="ARBA" id="ARBA00022679"/>
    </source>
</evidence>
<dbReference type="PROSITE" id="PS00028">
    <property type="entry name" value="ZINC_FINGER_C2H2_1"/>
    <property type="match status" value="1"/>
</dbReference>
<dbReference type="OrthoDB" id="1431934at2759"/>
<dbReference type="InterPro" id="IPR013087">
    <property type="entry name" value="Znf_C2H2_type"/>
</dbReference>
<dbReference type="CDD" id="cd22585">
    <property type="entry name" value="Rcat_RBR_DEAH12-like"/>
    <property type="match status" value="1"/>
</dbReference>
<keyword evidence="10" id="KW-0175">Coiled coil</keyword>
<evidence type="ECO:0000259" key="12">
    <source>
        <dbReference type="PROSITE" id="PS51873"/>
    </source>
</evidence>
<organism evidence="13 14">
    <name type="scientific">Phanerochaete carnosa (strain HHB-10118-sp)</name>
    <name type="common">White-rot fungus</name>
    <name type="synonym">Peniophora carnosa</name>
    <dbReference type="NCBI Taxonomy" id="650164"/>
    <lineage>
        <taxon>Eukaryota</taxon>
        <taxon>Fungi</taxon>
        <taxon>Dikarya</taxon>
        <taxon>Basidiomycota</taxon>
        <taxon>Agaricomycotina</taxon>
        <taxon>Agaricomycetes</taxon>
        <taxon>Polyporales</taxon>
        <taxon>Phanerochaetaceae</taxon>
        <taxon>Phanerochaete</taxon>
    </lineage>
</organism>
<dbReference type="GO" id="GO:0008270">
    <property type="term" value="F:zinc ion binding"/>
    <property type="evidence" value="ECO:0007669"/>
    <property type="project" value="UniProtKB-KW"/>
</dbReference>
<dbReference type="InterPro" id="IPR013083">
    <property type="entry name" value="Znf_RING/FYVE/PHD"/>
</dbReference>
<dbReference type="Pfam" id="PF13445">
    <property type="entry name" value="zf-RING_UBOX"/>
    <property type="match status" value="1"/>
</dbReference>
<dbReference type="RefSeq" id="XP_007401743.1">
    <property type="nucleotide sequence ID" value="XM_007401681.1"/>
</dbReference>
<dbReference type="PROSITE" id="PS51873">
    <property type="entry name" value="TRIAD"/>
    <property type="match status" value="1"/>
</dbReference>
<protein>
    <recommendedName>
        <fullName evidence="2">RBR-type E3 ubiquitin transferase</fullName>
        <ecNumber evidence="2">2.3.2.31</ecNumber>
    </recommendedName>
</protein>
<dbReference type="PROSITE" id="PS50089">
    <property type="entry name" value="ZF_RING_2"/>
    <property type="match status" value="1"/>
</dbReference>
<evidence type="ECO:0000256" key="7">
    <source>
        <dbReference type="ARBA" id="ARBA00022786"/>
    </source>
</evidence>
<evidence type="ECO:0000256" key="4">
    <source>
        <dbReference type="ARBA" id="ARBA00022723"/>
    </source>
</evidence>
<dbReference type="InParanoid" id="K5VSD4"/>
<proteinExistence type="predicted"/>
<dbReference type="KEGG" id="pco:PHACADRAFT_154191"/>
<evidence type="ECO:0000259" key="11">
    <source>
        <dbReference type="PROSITE" id="PS50089"/>
    </source>
</evidence>
<dbReference type="EC" id="2.3.2.31" evidence="2"/>
<dbReference type="Pfam" id="PF01485">
    <property type="entry name" value="IBR"/>
    <property type="match status" value="1"/>
</dbReference>
<gene>
    <name evidence="13" type="ORF">PHACADRAFT_154191</name>
</gene>
<keyword evidence="5" id="KW-0677">Repeat</keyword>
<dbReference type="InterPro" id="IPR027370">
    <property type="entry name" value="Znf-RING_euk"/>
</dbReference>
<accession>K5VSD4</accession>
<evidence type="ECO:0000313" key="13">
    <source>
        <dbReference type="EMBL" id="EKM49685.1"/>
    </source>
</evidence>
<evidence type="ECO:0000256" key="6">
    <source>
        <dbReference type="ARBA" id="ARBA00022771"/>
    </source>
</evidence>
<dbReference type="InterPro" id="IPR031127">
    <property type="entry name" value="E3_UB_ligase_RBR"/>
</dbReference>
<keyword evidence="8" id="KW-0862">Zinc</keyword>
<evidence type="ECO:0000256" key="5">
    <source>
        <dbReference type="ARBA" id="ARBA00022737"/>
    </source>
</evidence>
<dbReference type="GO" id="GO:0016567">
    <property type="term" value="P:protein ubiquitination"/>
    <property type="evidence" value="ECO:0007669"/>
    <property type="project" value="InterPro"/>
</dbReference>
<name>K5VSD4_PHACS</name>
<dbReference type="CDD" id="cd20335">
    <property type="entry name" value="BRcat_RBR"/>
    <property type="match status" value="1"/>
</dbReference>
<dbReference type="AlphaFoldDB" id="K5VSD4"/>
<dbReference type="Gene3D" id="1.20.120.1750">
    <property type="match status" value="1"/>
</dbReference>
<keyword evidence="4" id="KW-0479">Metal-binding</keyword>
<dbReference type="InterPro" id="IPR002867">
    <property type="entry name" value="IBR_dom"/>
</dbReference>
<comment type="catalytic activity">
    <reaction evidence="1">
        <text>[E2 ubiquitin-conjugating enzyme]-S-ubiquitinyl-L-cysteine + [acceptor protein]-L-lysine = [E2 ubiquitin-conjugating enzyme]-L-cysteine + [acceptor protein]-N(6)-ubiquitinyl-L-lysine.</text>
        <dbReference type="EC" id="2.3.2.31"/>
    </reaction>
</comment>
<dbReference type="InterPro" id="IPR001841">
    <property type="entry name" value="Znf_RING"/>
</dbReference>
<evidence type="ECO:0000256" key="8">
    <source>
        <dbReference type="ARBA" id="ARBA00022833"/>
    </source>
</evidence>
<evidence type="ECO:0000256" key="10">
    <source>
        <dbReference type="SAM" id="Coils"/>
    </source>
</evidence>
<evidence type="ECO:0000256" key="2">
    <source>
        <dbReference type="ARBA" id="ARBA00012251"/>
    </source>
</evidence>
<dbReference type="Gene3D" id="3.30.40.10">
    <property type="entry name" value="Zinc/RING finger domain, C3HC4 (zinc finger)"/>
    <property type="match status" value="1"/>
</dbReference>
<dbReference type="Pfam" id="PF26200">
    <property type="entry name" value="Rcat_RNF216"/>
    <property type="match status" value="1"/>
</dbReference>
<dbReference type="PANTHER" id="PTHR11685">
    <property type="entry name" value="RBR FAMILY RING FINGER AND IBR DOMAIN-CONTAINING"/>
    <property type="match status" value="1"/>
</dbReference>
<evidence type="ECO:0000313" key="14">
    <source>
        <dbReference type="Proteomes" id="UP000008370"/>
    </source>
</evidence>
<feature type="coiled-coil region" evidence="10">
    <location>
        <begin position="437"/>
        <end position="485"/>
    </location>
</feature>
<dbReference type="SUPFAM" id="SSF57850">
    <property type="entry name" value="RING/U-box"/>
    <property type="match status" value="3"/>
</dbReference>
<keyword evidence="3" id="KW-0808">Transferase</keyword>
<dbReference type="GeneID" id="18908974"/>
<dbReference type="SMART" id="SM00647">
    <property type="entry name" value="IBR"/>
    <property type="match status" value="2"/>
</dbReference>
<keyword evidence="6 9" id="KW-0863">Zinc-finger</keyword>
<keyword evidence="14" id="KW-1185">Reference proteome</keyword>
<reference evidence="13 14" key="1">
    <citation type="journal article" date="2012" name="BMC Genomics">
        <title>Comparative genomics of the white-rot fungi, Phanerochaete carnosa and P. chrysosporium, to elucidate the genetic basis of the distinct wood types they colonize.</title>
        <authorList>
            <person name="Suzuki H."/>
            <person name="MacDonald J."/>
            <person name="Syed K."/>
            <person name="Salamov A."/>
            <person name="Hori C."/>
            <person name="Aerts A."/>
            <person name="Henrissat B."/>
            <person name="Wiebenga A."/>
            <person name="vanKuyk P.A."/>
            <person name="Barry K."/>
            <person name="Lindquist E."/>
            <person name="LaButti K."/>
            <person name="Lapidus A."/>
            <person name="Lucas S."/>
            <person name="Coutinho P."/>
            <person name="Gong Y."/>
            <person name="Samejima M."/>
            <person name="Mahadevan R."/>
            <person name="Abou-Zaid M."/>
            <person name="de Vries R.P."/>
            <person name="Igarashi K."/>
            <person name="Yadav J.S."/>
            <person name="Grigoriev I.V."/>
            <person name="Master E.R."/>
        </authorList>
    </citation>
    <scope>NUCLEOTIDE SEQUENCE [LARGE SCALE GENOMIC DNA]</scope>
    <source>
        <strain evidence="13 14">HHB-10118-sp</strain>
    </source>
</reference>
<evidence type="ECO:0000256" key="1">
    <source>
        <dbReference type="ARBA" id="ARBA00001798"/>
    </source>
</evidence>
<evidence type="ECO:0000256" key="9">
    <source>
        <dbReference type="PROSITE-ProRule" id="PRU00175"/>
    </source>
</evidence>